<feature type="compositionally biased region" description="Basic and acidic residues" evidence="1">
    <location>
        <begin position="480"/>
        <end position="493"/>
    </location>
</feature>
<feature type="compositionally biased region" description="Polar residues" evidence="1">
    <location>
        <begin position="100"/>
        <end position="113"/>
    </location>
</feature>
<feature type="chain" id="PRO_5043139979" evidence="2">
    <location>
        <begin position="19"/>
        <end position="613"/>
    </location>
</feature>
<proteinExistence type="predicted"/>
<feature type="signal peptide" evidence="2">
    <location>
        <begin position="1"/>
        <end position="18"/>
    </location>
</feature>
<feature type="compositionally biased region" description="Basic and acidic residues" evidence="1">
    <location>
        <begin position="591"/>
        <end position="605"/>
    </location>
</feature>
<dbReference type="WBParaSite" id="SBAD_0000036401-mRNA-1">
    <property type="protein sequence ID" value="SBAD_0000036401-mRNA-1"/>
    <property type="gene ID" value="SBAD_0000036401"/>
</dbReference>
<feature type="compositionally biased region" description="Basic residues" evidence="1">
    <location>
        <begin position="369"/>
        <end position="386"/>
    </location>
</feature>
<feature type="compositionally biased region" description="Basic residues" evidence="1">
    <location>
        <begin position="304"/>
        <end position="319"/>
    </location>
</feature>
<feature type="region of interest" description="Disordered" evidence="1">
    <location>
        <begin position="271"/>
        <end position="495"/>
    </location>
</feature>
<evidence type="ECO:0000313" key="5">
    <source>
        <dbReference type="WBParaSite" id="SBAD_0000036401-mRNA-1"/>
    </source>
</evidence>
<protein>
    <submittedName>
        <fullName evidence="5">Micronuclear linker histone polyprotein-like</fullName>
    </submittedName>
</protein>
<evidence type="ECO:0000256" key="1">
    <source>
        <dbReference type="SAM" id="MobiDB-lite"/>
    </source>
</evidence>
<name>A0A183I9Q2_9BILA</name>
<feature type="compositionally biased region" description="Basic and acidic residues" evidence="1">
    <location>
        <begin position="197"/>
        <end position="209"/>
    </location>
</feature>
<sequence>MLCAVVVLFLLFLYLLYFHHSSLRAGQDGIQVIQFLENIIFQAIDAQKRRDSDKSKGSTVAETKENKTAEKTVRNRHVEAKELRSEDRQRAKQQDRATKTTEVSKSTSIQNLKVTRLKDEKHQHRKKARKIQSAEKEMNGTTETLPNKSKIKADTKSAGKVPRTSKALKAERGVLLKERIHGKGRNERKSKAVPSLRKLEKHKEVSEKEEKVKEVGKLASDKSWAMKKSVTREAVTKKTPEDILGELAKKEIAETESQKRPTNSYIWLRAMAHRRRSPDRRSEKSVPSANSISSTAAVTSSAIRKVRNLSRKMKNKSQRVKGFVKSLVSRKSQSKAGLNQSKSLPEAVSKTGSRKMVKPPSRLHEKPLKGRMKSSVKKRHVRKKYTERKQLTAEKTYNKMHATKGESQLSSSRKRRSDDTTMEEGSSTKVRKLTESADAQKSSESEVKLHETTPVMAANKKYKPEKAQAVSYPRSWSQSSDERETGKEKEPAKVAKRSRIFISRKDGTTSELTQLSNTELEEVLSDSAIERLFEFVKKRHRRKETIKAESRTTSEGNEEGCKNHMETKNVNNSSENDEGLGTAVKTGKLTLHHDQKDETDEKSQNEEPTLCYL</sequence>
<evidence type="ECO:0000256" key="2">
    <source>
        <dbReference type="SAM" id="SignalP"/>
    </source>
</evidence>
<keyword evidence="4" id="KW-1185">Reference proteome</keyword>
<feature type="compositionally biased region" description="Basic and acidic residues" evidence="1">
    <location>
        <begin position="51"/>
        <end position="99"/>
    </location>
</feature>
<evidence type="ECO:0000313" key="3">
    <source>
        <dbReference type="EMBL" id="VDO82604.1"/>
    </source>
</evidence>
<reference evidence="5" key="1">
    <citation type="submission" date="2016-06" db="UniProtKB">
        <authorList>
            <consortium name="WormBaseParasite"/>
        </authorList>
    </citation>
    <scope>IDENTIFICATION</scope>
</reference>
<dbReference type="AlphaFoldDB" id="A0A183I9Q2"/>
<accession>A0A183I9Q2</accession>
<dbReference type="Proteomes" id="UP000270296">
    <property type="component" value="Unassembled WGS sequence"/>
</dbReference>
<gene>
    <name evidence="3" type="ORF">SBAD_LOCUS346</name>
</gene>
<reference evidence="3 4" key="2">
    <citation type="submission" date="2018-11" db="EMBL/GenBank/DDBJ databases">
        <authorList>
            <consortium name="Pathogen Informatics"/>
        </authorList>
    </citation>
    <scope>NUCLEOTIDE SEQUENCE [LARGE SCALE GENOMIC DNA]</scope>
</reference>
<evidence type="ECO:0000313" key="4">
    <source>
        <dbReference type="Proteomes" id="UP000270296"/>
    </source>
</evidence>
<feature type="compositionally biased region" description="Polar residues" evidence="1">
    <location>
        <begin position="329"/>
        <end position="343"/>
    </location>
</feature>
<feature type="region of interest" description="Disordered" evidence="1">
    <location>
        <begin position="51"/>
        <end position="209"/>
    </location>
</feature>
<feature type="compositionally biased region" description="Basic and acidic residues" evidence="1">
    <location>
        <begin position="168"/>
        <end position="190"/>
    </location>
</feature>
<feature type="compositionally biased region" description="Low complexity" evidence="1">
    <location>
        <begin position="288"/>
        <end position="303"/>
    </location>
</feature>
<keyword evidence="2" id="KW-0732">Signal</keyword>
<feature type="compositionally biased region" description="Basic and acidic residues" evidence="1">
    <location>
        <begin position="441"/>
        <end position="451"/>
    </location>
</feature>
<feature type="region of interest" description="Disordered" evidence="1">
    <location>
        <begin position="540"/>
        <end position="613"/>
    </location>
</feature>
<organism evidence="5">
    <name type="scientific">Soboliphyme baturini</name>
    <dbReference type="NCBI Taxonomy" id="241478"/>
    <lineage>
        <taxon>Eukaryota</taxon>
        <taxon>Metazoa</taxon>
        <taxon>Ecdysozoa</taxon>
        <taxon>Nematoda</taxon>
        <taxon>Enoplea</taxon>
        <taxon>Dorylaimia</taxon>
        <taxon>Dioctophymatida</taxon>
        <taxon>Dioctophymatoidea</taxon>
        <taxon>Soboliphymatidae</taxon>
        <taxon>Soboliphyme</taxon>
    </lineage>
</organism>
<dbReference type="EMBL" id="UZAM01000754">
    <property type="protein sequence ID" value="VDO82604.1"/>
    <property type="molecule type" value="Genomic_DNA"/>
</dbReference>